<reference evidence="2 3" key="1">
    <citation type="submission" date="2018-01" db="EMBL/GenBank/DDBJ databases">
        <title>Whole genome analyses suggest that Burkholderia sensu lato contains two further novel genera in the rhizoxinica-symbiotica group Mycetohabitans gen. nov., and Trinickia gen. nov.: implications for the evolution of diazotrophy and nodulation in the Burkholderiaceae.</title>
        <authorList>
            <person name="Estrada-de los Santos P."/>
            <person name="Palmer M."/>
            <person name="Chavez-Ramirez B."/>
            <person name="Beukes C."/>
            <person name="Steenkamp E.T."/>
            <person name="Hirsch A.M."/>
            <person name="Manyaka P."/>
            <person name="Maluk M."/>
            <person name="Lafos M."/>
            <person name="Crook M."/>
            <person name="Gross E."/>
            <person name="Simon M.F."/>
            <person name="Bueno dos Reis Junior F."/>
            <person name="Poole P.S."/>
            <person name="Venter S.N."/>
            <person name="James E.K."/>
        </authorList>
    </citation>
    <scope>NUCLEOTIDE SEQUENCE [LARGE SCALE GENOMIC DNA]</scope>
    <source>
        <strain evidence="2 3">WSM 3937</strain>
    </source>
</reference>
<keyword evidence="3" id="KW-1185">Reference proteome</keyword>
<protein>
    <submittedName>
        <fullName evidence="1">Uncharacterized protein</fullName>
    </submittedName>
</protein>
<evidence type="ECO:0000313" key="4">
    <source>
        <dbReference type="Proteomes" id="UP000494205"/>
    </source>
</evidence>
<dbReference type="RefSeq" id="WP_102636182.1">
    <property type="nucleotide sequence ID" value="NZ_CADIJZ010000045.1"/>
</dbReference>
<dbReference type="EMBL" id="CADIJZ010000045">
    <property type="protein sequence ID" value="CAB3741075.1"/>
    <property type="molecule type" value="Genomic_DNA"/>
</dbReference>
<proteinExistence type="predicted"/>
<dbReference type="EMBL" id="PNXY01000042">
    <property type="protein sequence ID" value="PMS22783.1"/>
    <property type="molecule type" value="Genomic_DNA"/>
</dbReference>
<accession>A0A2N7W079</accession>
<dbReference type="Proteomes" id="UP000235659">
    <property type="component" value="Unassembled WGS sequence"/>
</dbReference>
<dbReference type="AlphaFoldDB" id="A0A2N7W079"/>
<evidence type="ECO:0000313" key="2">
    <source>
        <dbReference type="EMBL" id="PMS22783.1"/>
    </source>
</evidence>
<gene>
    <name evidence="2" type="ORF">C0Z16_32840</name>
    <name evidence="1" type="ORF">LMG27174_06713</name>
</gene>
<name>A0A2N7W079_9BURK</name>
<organism evidence="1 4">
    <name type="scientific">Paraburkholderia rhynchosiae</name>
    <dbReference type="NCBI Taxonomy" id="487049"/>
    <lineage>
        <taxon>Bacteria</taxon>
        <taxon>Pseudomonadati</taxon>
        <taxon>Pseudomonadota</taxon>
        <taxon>Betaproteobacteria</taxon>
        <taxon>Burkholderiales</taxon>
        <taxon>Burkholderiaceae</taxon>
        <taxon>Paraburkholderia</taxon>
    </lineage>
</organism>
<reference evidence="1 4" key="2">
    <citation type="submission" date="2020-04" db="EMBL/GenBank/DDBJ databases">
        <authorList>
            <person name="De Canck E."/>
        </authorList>
    </citation>
    <scope>NUCLEOTIDE SEQUENCE [LARGE SCALE GENOMIC DNA]</scope>
    <source>
        <strain evidence="1 4">LMG 27174</strain>
    </source>
</reference>
<evidence type="ECO:0000313" key="1">
    <source>
        <dbReference type="EMBL" id="CAB3741075.1"/>
    </source>
</evidence>
<sequence>MLGYMCYNRFGHAGFTDRHKGRSTAGVQTCAVCLLRFDARGGTLPDGTVLEEAEWIARVCTQIKDDTANGGYQAGCAACVFPAA</sequence>
<dbReference type="OrthoDB" id="9106638at2"/>
<evidence type="ECO:0000313" key="3">
    <source>
        <dbReference type="Proteomes" id="UP000235659"/>
    </source>
</evidence>
<dbReference type="Proteomes" id="UP000494205">
    <property type="component" value="Unassembled WGS sequence"/>
</dbReference>